<dbReference type="Proteomes" id="UP000683246">
    <property type="component" value="Chromosome"/>
</dbReference>
<evidence type="ECO:0000256" key="1">
    <source>
        <dbReference type="ARBA" id="ARBA00008853"/>
    </source>
</evidence>
<dbReference type="CDD" id="cd05819">
    <property type="entry name" value="NHL"/>
    <property type="match status" value="1"/>
</dbReference>
<gene>
    <name evidence="2" type="ORF">HZI73_05990</name>
</gene>
<keyword evidence="3" id="KW-1185">Reference proteome</keyword>
<proteinExistence type="inferred from homology"/>
<sequence length="272" mass="31538">MSKILQIELLINKDAGLSNPSGICYDGMHNTLFITDMQNKRVIKYHNKVVEELPVMCNRDKLCLKKPLAIAYRSNKLHITDAAHHCIFKYAHEYWEEVNITNNMEKAINLPGSIASDFEGNIYVSDFLHNRICKINLKEEVSVLKEIKCSKPYGIYLHEGILYVTDTGHKQIVWFDVKTNGHGVTVRSDFTPIAITVDEDGDLYISEHRKIYLFHQRSRVLELILDNHKWRQFGYDKLCHIGALVSISNQEFVFSDTIKNSVYKVSINKFWE</sequence>
<dbReference type="PANTHER" id="PTHR47572:SF4">
    <property type="entry name" value="LACTONASE DRP35"/>
    <property type="match status" value="1"/>
</dbReference>
<dbReference type="AlphaFoldDB" id="A0A8J8MII7"/>
<dbReference type="Gene3D" id="2.120.10.30">
    <property type="entry name" value="TolB, C-terminal domain"/>
    <property type="match status" value="1"/>
</dbReference>
<evidence type="ECO:0008006" key="4">
    <source>
        <dbReference type="Google" id="ProtNLM"/>
    </source>
</evidence>
<comment type="similarity">
    <text evidence="1">Belongs to the SMP-30/CGR1 family.</text>
</comment>
<evidence type="ECO:0000313" key="2">
    <source>
        <dbReference type="EMBL" id="QUI21878.1"/>
    </source>
</evidence>
<dbReference type="SUPFAM" id="SSF101898">
    <property type="entry name" value="NHL repeat"/>
    <property type="match status" value="1"/>
</dbReference>
<dbReference type="InterPro" id="IPR051262">
    <property type="entry name" value="SMP-30/CGR1_Lactonase"/>
</dbReference>
<organism evidence="2 3">
    <name type="scientific">Vallitalea pronyensis</name>
    <dbReference type="NCBI Taxonomy" id="1348613"/>
    <lineage>
        <taxon>Bacteria</taxon>
        <taxon>Bacillati</taxon>
        <taxon>Bacillota</taxon>
        <taxon>Clostridia</taxon>
        <taxon>Lachnospirales</taxon>
        <taxon>Vallitaleaceae</taxon>
        <taxon>Vallitalea</taxon>
    </lineage>
</organism>
<reference evidence="2" key="1">
    <citation type="submission" date="2020-07" db="EMBL/GenBank/DDBJ databases">
        <title>Vallitalea pronyensis genome.</title>
        <authorList>
            <person name="Postec A."/>
        </authorList>
    </citation>
    <scope>NUCLEOTIDE SEQUENCE</scope>
    <source>
        <strain evidence="2">FatNI3</strain>
    </source>
</reference>
<dbReference type="PANTHER" id="PTHR47572">
    <property type="entry name" value="LIPOPROTEIN-RELATED"/>
    <property type="match status" value="1"/>
</dbReference>
<evidence type="ECO:0000313" key="3">
    <source>
        <dbReference type="Proteomes" id="UP000683246"/>
    </source>
</evidence>
<dbReference type="KEGG" id="vpy:HZI73_05990"/>
<dbReference type="RefSeq" id="WP_212697348.1">
    <property type="nucleotide sequence ID" value="NZ_CP058649.1"/>
</dbReference>
<protein>
    <recommendedName>
        <fullName evidence="4">SMP-30/Gluconolactonase/LRE-like region domain-containing protein</fullName>
    </recommendedName>
</protein>
<dbReference type="EMBL" id="CP058649">
    <property type="protein sequence ID" value="QUI21878.1"/>
    <property type="molecule type" value="Genomic_DNA"/>
</dbReference>
<name>A0A8J8MII7_9FIRM</name>
<accession>A0A8J8MII7</accession>
<dbReference type="InterPro" id="IPR011042">
    <property type="entry name" value="6-blade_b-propeller_TolB-like"/>
</dbReference>